<dbReference type="EMBL" id="VMNX01000165">
    <property type="protein sequence ID" value="MPY52997.1"/>
    <property type="molecule type" value="Genomic_DNA"/>
</dbReference>
<gene>
    <name evidence="2" type="ORF">FPZ41_32320</name>
</gene>
<reference evidence="2 3" key="1">
    <citation type="submission" date="2019-09" db="EMBL/GenBank/DDBJ databases">
        <authorList>
            <person name="Duangmal K."/>
            <person name="Teo W.F.A."/>
            <person name="Lipun K."/>
        </authorList>
    </citation>
    <scope>NUCLEOTIDE SEQUENCE [LARGE SCALE GENOMIC DNA]</scope>
    <source>
        <strain evidence="2 3">K1PN6</strain>
    </source>
</reference>
<dbReference type="AlphaFoldDB" id="A0A5N8X078"/>
<comment type="caution">
    <text evidence="2">The sequence shown here is derived from an EMBL/GenBank/DDBJ whole genome shotgun (WGS) entry which is preliminary data.</text>
</comment>
<feature type="signal peptide" evidence="1">
    <location>
        <begin position="1"/>
        <end position="26"/>
    </location>
</feature>
<name>A0A5N8X078_9ACTN</name>
<keyword evidence="1" id="KW-0732">Signal</keyword>
<dbReference type="RefSeq" id="WP_152867169.1">
    <property type="nucleotide sequence ID" value="NZ_VMNX01000165.1"/>
</dbReference>
<keyword evidence="3" id="KW-1185">Reference proteome</keyword>
<feature type="chain" id="PRO_5024280443" evidence="1">
    <location>
        <begin position="27"/>
        <end position="59"/>
    </location>
</feature>
<evidence type="ECO:0000313" key="2">
    <source>
        <dbReference type="EMBL" id="MPY52997.1"/>
    </source>
</evidence>
<organism evidence="2 3">
    <name type="scientific">Streptomyces acidicola</name>
    <dbReference type="NCBI Taxonomy" id="2596892"/>
    <lineage>
        <taxon>Bacteria</taxon>
        <taxon>Bacillati</taxon>
        <taxon>Actinomycetota</taxon>
        <taxon>Actinomycetes</taxon>
        <taxon>Kitasatosporales</taxon>
        <taxon>Streptomycetaceae</taxon>
        <taxon>Streptomyces</taxon>
    </lineage>
</organism>
<evidence type="ECO:0000256" key="1">
    <source>
        <dbReference type="SAM" id="SignalP"/>
    </source>
</evidence>
<sequence>MRIRTILAATALTIAAFAGTAGSALADDNNQFCGNTVNLLAIPINLLSNQNVVCVAGER</sequence>
<proteinExistence type="predicted"/>
<protein>
    <submittedName>
        <fullName evidence="2">Chaplin</fullName>
    </submittedName>
</protein>
<accession>A0A5N8X078</accession>
<dbReference type="Proteomes" id="UP000373149">
    <property type="component" value="Unassembled WGS sequence"/>
</dbReference>
<evidence type="ECO:0000313" key="3">
    <source>
        <dbReference type="Proteomes" id="UP000373149"/>
    </source>
</evidence>